<dbReference type="eggNOG" id="COG3208">
    <property type="taxonomic scope" value="Bacteria"/>
</dbReference>
<protein>
    <submittedName>
        <fullName evidence="2">BioH protein</fullName>
    </submittedName>
</protein>
<dbReference type="HOGENOM" id="CLU_100967_0_0_5"/>
<dbReference type="Gene3D" id="3.40.50.1820">
    <property type="entry name" value="alpha/beta hydrolase"/>
    <property type="match status" value="1"/>
</dbReference>
<evidence type="ECO:0000313" key="2">
    <source>
        <dbReference type="EMBL" id="AGK58910.1"/>
    </source>
</evidence>
<dbReference type="InterPro" id="IPR000073">
    <property type="entry name" value="AB_hydrolase_1"/>
</dbReference>
<dbReference type="STRING" id="670307.HYPDE_36193"/>
<name>N0BFM5_9HYPH</name>
<evidence type="ECO:0000259" key="1">
    <source>
        <dbReference type="Pfam" id="PF12697"/>
    </source>
</evidence>
<dbReference type="AlphaFoldDB" id="N0BFM5"/>
<dbReference type="SUPFAM" id="SSF53474">
    <property type="entry name" value="alpha/beta-Hydrolases"/>
    <property type="match status" value="1"/>
</dbReference>
<dbReference type="EMBL" id="CP005587">
    <property type="protein sequence ID" value="AGK58910.1"/>
    <property type="molecule type" value="Genomic_DNA"/>
</dbReference>
<proteinExistence type="predicted"/>
<accession>N0BFM5</accession>
<dbReference type="KEGG" id="hdt:HYPDE_36193"/>
<sequence length="240" mass="26371">MTMAATAREIVLLPGLDGTGDLFDRLAAGLAEEFTVKVVRYPNDPSLGYAGYAELVRNVIGRREVFLLGESFSGPVAVRVAAQLGSQIKGLVLAATFLKNPWPSWLIRWASHAEPDATPKKIRDAILMGSYGDDELRNKVDQIVRSLSRPVRTARLRAIAEVDVRDDFAKLSCPILVLHGRKDWLVSMTAMQKAVCNKGGARIVAFSAAHMLLQTCADEAAKEIRAFAKSKTLWEAQYED</sequence>
<dbReference type="Pfam" id="PF12697">
    <property type="entry name" value="Abhydrolase_6"/>
    <property type="match status" value="1"/>
</dbReference>
<organism evidence="2 3">
    <name type="scientific">Hyphomicrobium denitrificans 1NES1</name>
    <dbReference type="NCBI Taxonomy" id="670307"/>
    <lineage>
        <taxon>Bacteria</taxon>
        <taxon>Pseudomonadati</taxon>
        <taxon>Pseudomonadota</taxon>
        <taxon>Alphaproteobacteria</taxon>
        <taxon>Hyphomicrobiales</taxon>
        <taxon>Hyphomicrobiaceae</taxon>
        <taxon>Hyphomicrobium</taxon>
    </lineage>
</organism>
<keyword evidence="3" id="KW-1185">Reference proteome</keyword>
<dbReference type="Proteomes" id="UP000005952">
    <property type="component" value="Chromosome"/>
</dbReference>
<dbReference type="InterPro" id="IPR029058">
    <property type="entry name" value="AB_hydrolase_fold"/>
</dbReference>
<feature type="domain" description="AB hydrolase-1" evidence="1">
    <location>
        <begin position="10"/>
        <end position="221"/>
    </location>
</feature>
<gene>
    <name evidence="2" type="ORF">HYPDE_36193</name>
</gene>
<evidence type="ECO:0000313" key="3">
    <source>
        <dbReference type="Proteomes" id="UP000005952"/>
    </source>
</evidence>
<reference evidence="2 3" key="1">
    <citation type="journal article" date="2013" name="Genome Announc.">
        <title>Genome sequences for three denitrifying bacterial strains isolated from a uranium- and nitrate-contaminated subsurface environment.</title>
        <authorList>
            <person name="Venkatramanan R."/>
            <person name="Prakash O."/>
            <person name="Woyke T."/>
            <person name="Chain P."/>
            <person name="Goodwin L.A."/>
            <person name="Watson D."/>
            <person name="Brooks S."/>
            <person name="Kostka J.E."/>
            <person name="Green S.J."/>
        </authorList>
    </citation>
    <scope>NUCLEOTIDE SEQUENCE [LARGE SCALE GENOMIC DNA]</scope>
    <source>
        <strain evidence="2 3">1NES1</strain>
    </source>
</reference>